<sequence>MKIQPAAFSVKGMSYVIRSTLPGDAAALSDIRLQIDGETEFMDRERGEGFIDPAGFEEIIRTDTEEARNLFLVAEAEGKLLGFCRCQGSALKRLSHQVEFGICILKEFWGYGVGRNLLQETVSWADAAGVEKIGLHVLETNTTAIRLYETFGFEQEGLLRRDKRLSDGQFYNTIVMGRLK</sequence>
<name>A0ACC7P0Q9_9BACL</name>
<gene>
    <name evidence="1" type="ORF">ACI1P1_20225</name>
</gene>
<evidence type="ECO:0000313" key="2">
    <source>
        <dbReference type="Proteomes" id="UP001631969"/>
    </source>
</evidence>
<organism evidence="1 2">
    <name type="scientific">Paenibacillus mesotrionivorans</name>
    <dbReference type="NCBI Taxonomy" id="3160968"/>
    <lineage>
        <taxon>Bacteria</taxon>
        <taxon>Bacillati</taxon>
        <taxon>Bacillota</taxon>
        <taxon>Bacilli</taxon>
        <taxon>Bacillales</taxon>
        <taxon>Paenibacillaceae</taxon>
        <taxon>Paenibacillus</taxon>
    </lineage>
</organism>
<dbReference type="Proteomes" id="UP001631969">
    <property type="component" value="Unassembled WGS sequence"/>
</dbReference>
<keyword evidence="2" id="KW-1185">Reference proteome</keyword>
<protein>
    <submittedName>
        <fullName evidence="1">N-acetyltransferase family protein</fullName>
    </submittedName>
</protein>
<dbReference type="EMBL" id="JBJURJ010000014">
    <property type="protein sequence ID" value="MFM9330621.1"/>
    <property type="molecule type" value="Genomic_DNA"/>
</dbReference>
<accession>A0ACC7P0Q9</accession>
<evidence type="ECO:0000313" key="1">
    <source>
        <dbReference type="EMBL" id="MFM9330621.1"/>
    </source>
</evidence>
<comment type="caution">
    <text evidence="1">The sequence shown here is derived from an EMBL/GenBank/DDBJ whole genome shotgun (WGS) entry which is preliminary data.</text>
</comment>
<proteinExistence type="predicted"/>
<reference evidence="1" key="1">
    <citation type="submission" date="2024-12" db="EMBL/GenBank/DDBJ databases">
        <authorList>
            <person name="Wu N."/>
        </authorList>
    </citation>
    <scope>NUCLEOTIDE SEQUENCE</scope>
    <source>
        <strain evidence="1">P15</strain>
    </source>
</reference>